<protein>
    <recommendedName>
        <fullName evidence="4">Lipoprotein</fullName>
    </recommendedName>
</protein>
<dbReference type="RefSeq" id="WP_016265496.1">
    <property type="nucleotide sequence ID" value="NZ_CAKMCP010000002.1"/>
</dbReference>
<organism evidence="2 3">
    <name type="scientific">Latilactobacillus sakei</name>
    <name type="common">Lactobacillus sakei</name>
    <dbReference type="NCBI Taxonomy" id="1599"/>
    <lineage>
        <taxon>Bacteria</taxon>
        <taxon>Bacillati</taxon>
        <taxon>Bacillota</taxon>
        <taxon>Bacilli</taxon>
        <taxon>Lactobacillales</taxon>
        <taxon>Lactobacillaceae</taxon>
        <taxon>Latilactobacillus</taxon>
    </lineage>
</organism>
<gene>
    <name evidence="2" type="ORF">LAS9267_00880</name>
</gene>
<dbReference type="AlphaFoldDB" id="A0AAE8LVL8"/>
<evidence type="ECO:0000256" key="1">
    <source>
        <dbReference type="SAM" id="SignalP"/>
    </source>
</evidence>
<dbReference type="Proteomes" id="UP000239650">
    <property type="component" value="Unassembled WGS sequence"/>
</dbReference>
<feature type="chain" id="PRO_5042193028" description="Lipoprotein" evidence="1">
    <location>
        <begin position="23"/>
        <end position="388"/>
    </location>
</feature>
<evidence type="ECO:0000313" key="2">
    <source>
        <dbReference type="EMBL" id="SPE20494.1"/>
    </source>
</evidence>
<keyword evidence="1" id="KW-0732">Signal</keyword>
<accession>A0AAE8LVL8</accession>
<dbReference type="EMBL" id="OKRC01000003">
    <property type="protein sequence ID" value="SPE20494.1"/>
    <property type="molecule type" value="Genomic_DNA"/>
</dbReference>
<feature type="signal peptide" evidence="1">
    <location>
        <begin position="1"/>
        <end position="22"/>
    </location>
</feature>
<evidence type="ECO:0000313" key="3">
    <source>
        <dbReference type="Proteomes" id="UP000239650"/>
    </source>
</evidence>
<dbReference type="PROSITE" id="PS51257">
    <property type="entry name" value="PROKAR_LIPOPROTEIN"/>
    <property type="match status" value="1"/>
</dbReference>
<name>A0AAE8LVL8_LATSK</name>
<sequence length="388" mass="42363">MRKTIILTLASLLLLTGCGVQAKKTTQSTKSTKQATITNVKPTTEKIIQGATQTWTFGKRVGSQQTTKGVSEQLTISPTTRSDAQINWTTGQGQISGNTVVYNQVSFKTWSRKTRQSVTKEGQDDLHFMSVTQINQTLKKLGANFKIGSLNDLIYLETKTKTMVLPEAVIAKDDHLYTINIEYITTDHTQTLERGEVFNSTATQQKTTQVPLTQLNGTWTATGTTASANDSGKVLVKDGYLYQQRYDSYERSAIQSLASESAAALRKSAMFTDQQSSAAKAGYQLTGKSVASGDSIGYLYLFVNNQKLVRIGEGLATDYQKTSDQVSEKELPQQSITIFKQMDAKYPGEVASTITTKADAPIVGMSASINYLTDVTAGQITENKSVTN</sequence>
<comment type="caution">
    <text evidence="2">The sequence shown here is derived from an EMBL/GenBank/DDBJ whole genome shotgun (WGS) entry which is preliminary data.</text>
</comment>
<evidence type="ECO:0008006" key="4">
    <source>
        <dbReference type="Google" id="ProtNLM"/>
    </source>
</evidence>
<reference evidence="2 3" key="1">
    <citation type="submission" date="2018-02" db="EMBL/GenBank/DDBJ databases">
        <authorList>
            <person name="Rodrigo-Torres L."/>
            <person name="Arahal R. D."/>
            <person name="Lucena T."/>
        </authorList>
    </citation>
    <scope>NUCLEOTIDE SEQUENCE [LARGE SCALE GENOMIC DNA]</scope>
    <source>
        <strain evidence="2 3">CECT 9267</strain>
    </source>
</reference>
<proteinExistence type="predicted"/>